<dbReference type="AlphaFoldDB" id="A0A8S9R8A1"/>
<sequence>MTPNERTNGMDAAEEASHPNPEGGNQEDSSTGQEEPHMGQEHPQTTDQEQEVHDQNESQQQEESDQQNEVEAEIVGEVQPLVGELLHHIKDIKAMKSQQPTTKAMHSLHIKSLYF</sequence>
<evidence type="ECO:0000313" key="3">
    <source>
        <dbReference type="Proteomes" id="UP000712600"/>
    </source>
</evidence>
<comment type="caution">
    <text evidence="2">The sequence shown here is derived from an EMBL/GenBank/DDBJ whole genome shotgun (WGS) entry which is preliminary data.</text>
</comment>
<name>A0A8S9R8A1_BRACR</name>
<evidence type="ECO:0000256" key="1">
    <source>
        <dbReference type="SAM" id="MobiDB-lite"/>
    </source>
</evidence>
<reference evidence="2" key="1">
    <citation type="submission" date="2019-12" db="EMBL/GenBank/DDBJ databases">
        <title>Genome sequencing and annotation of Brassica cretica.</title>
        <authorList>
            <person name="Studholme D.J."/>
            <person name="Sarris P."/>
        </authorList>
    </citation>
    <scope>NUCLEOTIDE SEQUENCE</scope>
    <source>
        <strain evidence="2">PFS-109/04</strain>
        <tissue evidence="2">Leaf</tissue>
    </source>
</reference>
<gene>
    <name evidence="2" type="ORF">F2Q69_00014970</name>
</gene>
<protein>
    <submittedName>
        <fullName evidence="2">Uncharacterized protein</fullName>
    </submittedName>
</protein>
<evidence type="ECO:0000313" key="2">
    <source>
        <dbReference type="EMBL" id="KAF3559866.1"/>
    </source>
</evidence>
<dbReference type="EMBL" id="QGKX02000996">
    <property type="protein sequence ID" value="KAF3559866.1"/>
    <property type="molecule type" value="Genomic_DNA"/>
</dbReference>
<organism evidence="2 3">
    <name type="scientific">Brassica cretica</name>
    <name type="common">Mustard</name>
    <dbReference type="NCBI Taxonomy" id="69181"/>
    <lineage>
        <taxon>Eukaryota</taxon>
        <taxon>Viridiplantae</taxon>
        <taxon>Streptophyta</taxon>
        <taxon>Embryophyta</taxon>
        <taxon>Tracheophyta</taxon>
        <taxon>Spermatophyta</taxon>
        <taxon>Magnoliopsida</taxon>
        <taxon>eudicotyledons</taxon>
        <taxon>Gunneridae</taxon>
        <taxon>Pentapetalae</taxon>
        <taxon>rosids</taxon>
        <taxon>malvids</taxon>
        <taxon>Brassicales</taxon>
        <taxon>Brassicaceae</taxon>
        <taxon>Brassiceae</taxon>
        <taxon>Brassica</taxon>
    </lineage>
</organism>
<dbReference type="Proteomes" id="UP000712600">
    <property type="component" value="Unassembled WGS sequence"/>
</dbReference>
<proteinExistence type="predicted"/>
<accession>A0A8S9R8A1</accession>
<feature type="region of interest" description="Disordered" evidence="1">
    <location>
        <begin position="1"/>
        <end position="75"/>
    </location>
</feature>
<feature type="compositionally biased region" description="Acidic residues" evidence="1">
    <location>
        <begin position="60"/>
        <end position="74"/>
    </location>
</feature>